<dbReference type="SUPFAM" id="SSF54211">
    <property type="entry name" value="Ribosomal protein S5 domain 2-like"/>
    <property type="match status" value="1"/>
</dbReference>
<reference evidence="10" key="1">
    <citation type="submission" date="2020-02" db="EMBL/GenBank/DDBJ databases">
        <authorList>
            <person name="Meier V. D."/>
        </authorList>
    </citation>
    <scope>NUCLEOTIDE SEQUENCE</scope>
    <source>
        <strain evidence="10">AVDCRST_MAG59</strain>
    </source>
</reference>
<sequence>MRQYPADRIRTVGVFGHGSAGKTSLVEALLFDTKATTRLGRVEEGNTVTDFDPDEIKRRISVTAAIAPIEWRDTKINLIDTPGYADFAGELHSTLRVCDAALLVVDAAAGVEVGTEQAWRLIAERNLPRMIFINKMDRDNTDFDRALDSCREAFGKAVAPIQFPVGHDRGFKGIVDLLSEEAHCFHDNADGGYEIVEIPAELEEHCARYRRQLVEAIAEHNEELMVRYLEDDAISNEELRSELTNCVRDGTVIPVLCGAALGNRGIQPLLDAIVDLFPSAAETDAHGTLTDAEIPLMPVADGPLAAVAFKTLADPHVGRVTFLRVYSGTLRSNSHAVNAARREPERIGQLFHVRGKEHLNTDSITAGDIGAVAKLGTVMTGDTVADPAKPIVLDGMTFPSASYSAAVHPKTKTDLDKMGPALQRLVEEDPTLKLSRDPMTGEAILSGLGEPHVQIALDRMSRRFGLNVELGLPRVAYRETISAKTVAEYKHKKQTGGAGQFGHVFLELEPTPDADFAFGERVVGGSVPRNFYPAVEKGVRDALEHGPLAGYPVVNVRVTLTDGSYHPVDSNEMSFKIASKEAFKKGILQAKPVLLEPVLTVRVTVPDGSTGDVMSDLNTKRAHVGGMSPNANGTTTIEATVPAAEVQRYATDLRSITQGRGVFTTDFSHYQPVPAHIADQIKAAAKPHAA</sequence>
<evidence type="ECO:0000256" key="1">
    <source>
        <dbReference type="ARBA" id="ARBA00005870"/>
    </source>
</evidence>
<dbReference type="Pfam" id="PF00009">
    <property type="entry name" value="GTP_EFTU"/>
    <property type="match status" value="1"/>
</dbReference>
<dbReference type="InterPro" id="IPR004540">
    <property type="entry name" value="Transl_elong_EFG/EF2"/>
</dbReference>
<evidence type="ECO:0000256" key="7">
    <source>
        <dbReference type="ARBA" id="ARBA00024731"/>
    </source>
</evidence>
<dbReference type="Gene3D" id="3.30.230.10">
    <property type="match status" value="1"/>
</dbReference>
<evidence type="ECO:0000313" key="10">
    <source>
        <dbReference type="EMBL" id="CAA9558956.1"/>
    </source>
</evidence>
<dbReference type="SMART" id="SM00838">
    <property type="entry name" value="EFG_C"/>
    <property type="match status" value="1"/>
</dbReference>
<dbReference type="Pfam" id="PF22042">
    <property type="entry name" value="EF-G_D2"/>
    <property type="match status" value="1"/>
</dbReference>
<dbReference type="NCBIfam" id="NF009891">
    <property type="entry name" value="PRK13351.1-1"/>
    <property type="match status" value="1"/>
</dbReference>
<dbReference type="GO" id="GO:0003924">
    <property type="term" value="F:GTPase activity"/>
    <property type="evidence" value="ECO:0007669"/>
    <property type="project" value="InterPro"/>
</dbReference>
<dbReference type="SUPFAM" id="SSF50447">
    <property type="entry name" value="Translation proteins"/>
    <property type="match status" value="1"/>
</dbReference>
<proteinExistence type="inferred from homology"/>
<dbReference type="NCBIfam" id="TIGR00231">
    <property type="entry name" value="small_GTP"/>
    <property type="match status" value="1"/>
</dbReference>
<feature type="domain" description="Tr-type G" evidence="9">
    <location>
        <begin position="7"/>
        <end position="281"/>
    </location>
</feature>
<evidence type="ECO:0000256" key="8">
    <source>
        <dbReference type="NCBIfam" id="TIGR00484"/>
    </source>
</evidence>
<dbReference type="PANTHER" id="PTHR43261:SF6">
    <property type="entry name" value="ELONGATION FACTOR G-LIKE PROTEIN"/>
    <property type="match status" value="1"/>
</dbReference>
<dbReference type="CDD" id="cd04170">
    <property type="entry name" value="EF-G_bact"/>
    <property type="match status" value="1"/>
</dbReference>
<dbReference type="SMART" id="SM00889">
    <property type="entry name" value="EFG_IV"/>
    <property type="match status" value="1"/>
</dbReference>
<dbReference type="PROSITE" id="PS51722">
    <property type="entry name" value="G_TR_2"/>
    <property type="match status" value="1"/>
</dbReference>
<dbReference type="GO" id="GO:0005525">
    <property type="term" value="F:GTP binding"/>
    <property type="evidence" value="ECO:0007669"/>
    <property type="project" value="UniProtKB-UniRule"/>
</dbReference>
<accession>A0A6J4UUP1</accession>
<dbReference type="InterPro" id="IPR014721">
    <property type="entry name" value="Ribsml_uS5_D2-typ_fold_subgr"/>
</dbReference>
<comment type="function">
    <text evidence="7">Catalyzes the GTP-dependent ribosomal translocation step during translation elongation. During this step, the ribosome changes from the pre-translocational (PRE) to the post-translocational (POST) state as the newly formed A-site-bound peptidyl-tRNA and P-site-bound deacylated tRNA move to the P and E sites, respectively. Catalyzes the coordinated movement of the two tRNA molecules, the mRNA and conformational changes in the ribosome.</text>
</comment>
<dbReference type="NCBIfam" id="NF009381">
    <property type="entry name" value="PRK12740.1-5"/>
    <property type="match status" value="1"/>
</dbReference>
<dbReference type="SUPFAM" id="SSF54980">
    <property type="entry name" value="EF-G C-terminal domain-like"/>
    <property type="match status" value="2"/>
</dbReference>
<dbReference type="FunFam" id="3.30.230.10:FF:000003">
    <property type="entry name" value="Elongation factor G"/>
    <property type="match status" value="1"/>
</dbReference>
<dbReference type="SUPFAM" id="SSF52540">
    <property type="entry name" value="P-loop containing nucleoside triphosphate hydrolases"/>
    <property type="match status" value="1"/>
</dbReference>
<dbReference type="Pfam" id="PF00679">
    <property type="entry name" value="EFG_C"/>
    <property type="match status" value="1"/>
</dbReference>
<dbReference type="EMBL" id="CADCWF010000150">
    <property type="protein sequence ID" value="CAA9558956.1"/>
    <property type="molecule type" value="Genomic_DNA"/>
</dbReference>
<dbReference type="PANTHER" id="PTHR43261">
    <property type="entry name" value="TRANSLATION ELONGATION FACTOR G-RELATED"/>
    <property type="match status" value="1"/>
</dbReference>
<dbReference type="Gene3D" id="3.30.70.870">
    <property type="entry name" value="Elongation Factor G (Translational Gtpase), domain 3"/>
    <property type="match status" value="1"/>
</dbReference>
<evidence type="ECO:0000256" key="3">
    <source>
        <dbReference type="ARBA" id="ARBA00022741"/>
    </source>
</evidence>
<dbReference type="InterPro" id="IPR035647">
    <property type="entry name" value="EFG_III/V"/>
</dbReference>
<evidence type="ECO:0000259" key="9">
    <source>
        <dbReference type="PROSITE" id="PS51722"/>
    </source>
</evidence>
<dbReference type="Pfam" id="PF03764">
    <property type="entry name" value="EFG_IV"/>
    <property type="match status" value="1"/>
</dbReference>
<dbReference type="PRINTS" id="PR00315">
    <property type="entry name" value="ELONGATNFCT"/>
</dbReference>
<dbReference type="InterPro" id="IPR009022">
    <property type="entry name" value="EFG_III"/>
</dbReference>
<organism evidence="10">
    <name type="scientific">uncultured Thermomicrobiales bacterium</name>
    <dbReference type="NCBI Taxonomy" id="1645740"/>
    <lineage>
        <taxon>Bacteria</taxon>
        <taxon>Pseudomonadati</taxon>
        <taxon>Thermomicrobiota</taxon>
        <taxon>Thermomicrobia</taxon>
        <taxon>Thermomicrobiales</taxon>
        <taxon>environmental samples</taxon>
    </lineage>
</organism>
<keyword evidence="6" id="KW-0342">GTP-binding</keyword>
<dbReference type="NCBIfam" id="NF009379">
    <property type="entry name" value="PRK12740.1-3"/>
    <property type="match status" value="1"/>
</dbReference>
<dbReference type="CDD" id="cd04088">
    <property type="entry name" value="EFG_mtEFG_II"/>
    <property type="match status" value="1"/>
</dbReference>
<gene>
    <name evidence="10" type="ORF">AVDCRST_MAG59-2324</name>
</gene>
<dbReference type="CDD" id="cd01434">
    <property type="entry name" value="EFG_mtEFG1_IV"/>
    <property type="match status" value="1"/>
</dbReference>
<dbReference type="InterPro" id="IPR047872">
    <property type="entry name" value="EFG_IV"/>
</dbReference>
<dbReference type="InterPro" id="IPR000640">
    <property type="entry name" value="EFG_V-like"/>
</dbReference>
<dbReference type="AlphaFoldDB" id="A0A6J4UUP1"/>
<dbReference type="InterPro" id="IPR009000">
    <property type="entry name" value="Transl_B-barrel_sf"/>
</dbReference>
<dbReference type="InterPro" id="IPR027417">
    <property type="entry name" value="P-loop_NTPase"/>
</dbReference>
<keyword evidence="5" id="KW-0648">Protein biosynthesis</keyword>
<dbReference type="FunFam" id="3.30.70.240:FF:000001">
    <property type="entry name" value="Elongation factor G"/>
    <property type="match status" value="1"/>
</dbReference>
<dbReference type="Gene3D" id="3.30.70.240">
    <property type="match status" value="1"/>
</dbReference>
<name>A0A6J4UUP1_9BACT</name>
<keyword evidence="4 10" id="KW-0251">Elongation factor</keyword>
<dbReference type="NCBIfam" id="TIGR00484">
    <property type="entry name" value="EF-G"/>
    <property type="match status" value="1"/>
</dbReference>
<dbReference type="Gene3D" id="3.40.50.300">
    <property type="entry name" value="P-loop containing nucleotide triphosphate hydrolases"/>
    <property type="match status" value="1"/>
</dbReference>
<comment type="similarity">
    <text evidence="1">Belongs to the TRAFAC class translation factor GTPase superfamily. Classic translation factor GTPase family. EF-G/EF-2 subfamily.</text>
</comment>
<evidence type="ECO:0000256" key="6">
    <source>
        <dbReference type="ARBA" id="ARBA00023134"/>
    </source>
</evidence>
<dbReference type="CDD" id="cd03713">
    <property type="entry name" value="EFG_mtEFG_C"/>
    <property type="match status" value="1"/>
</dbReference>
<dbReference type="Gene3D" id="2.40.30.10">
    <property type="entry name" value="Translation factors"/>
    <property type="match status" value="1"/>
</dbReference>
<dbReference type="CDD" id="cd16262">
    <property type="entry name" value="EFG_III"/>
    <property type="match status" value="1"/>
</dbReference>
<dbReference type="InterPro" id="IPR041095">
    <property type="entry name" value="EFG_II"/>
</dbReference>
<keyword evidence="3" id="KW-0547">Nucleotide-binding</keyword>
<dbReference type="InterPro" id="IPR035649">
    <property type="entry name" value="EFG_V"/>
</dbReference>
<evidence type="ECO:0000256" key="4">
    <source>
        <dbReference type="ARBA" id="ARBA00022768"/>
    </source>
</evidence>
<dbReference type="Pfam" id="PF14492">
    <property type="entry name" value="EFG_III"/>
    <property type="match status" value="1"/>
</dbReference>
<dbReference type="InterPro" id="IPR053905">
    <property type="entry name" value="EF-G-like_DII"/>
</dbReference>
<dbReference type="InterPro" id="IPR005225">
    <property type="entry name" value="Small_GTP-bd"/>
</dbReference>
<dbReference type="InterPro" id="IPR000795">
    <property type="entry name" value="T_Tr_GTP-bd_dom"/>
</dbReference>
<evidence type="ECO:0000256" key="5">
    <source>
        <dbReference type="ARBA" id="ARBA00022917"/>
    </source>
</evidence>
<dbReference type="InterPro" id="IPR020568">
    <property type="entry name" value="Ribosomal_Su5_D2-typ_SF"/>
</dbReference>
<dbReference type="InterPro" id="IPR005517">
    <property type="entry name" value="Transl_elong_EFG/EF2_IV"/>
</dbReference>
<dbReference type="GO" id="GO:0003746">
    <property type="term" value="F:translation elongation factor activity"/>
    <property type="evidence" value="ECO:0007669"/>
    <property type="project" value="UniProtKB-UniRule"/>
</dbReference>
<evidence type="ECO:0000256" key="2">
    <source>
        <dbReference type="ARBA" id="ARBA00017872"/>
    </source>
</evidence>
<dbReference type="GO" id="GO:0032790">
    <property type="term" value="P:ribosome disassembly"/>
    <property type="evidence" value="ECO:0007669"/>
    <property type="project" value="TreeGrafter"/>
</dbReference>
<protein>
    <recommendedName>
        <fullName evidence="2 8">Elongation factor G</fullName>
    </recommendedName>
</protein>